<protein>
    <submittedName>
        <fullName evidence="2">Uncharacterized protein</fullName>
    </submittedName>
</protein>
<accession>A0A1W6SLH9</accession>
<proteinExistence type="predicted"/>
<sequence length="246" mass="27368">MLSTLIETYTLASKWSNDNQGVVSIAVFAGTIAFGWASGIFSALRRRPKFKLSLIDGPTFCCTYPIGKLHQEFEVHRTGVALYLAIANVGSAASSIEDISVGYHWHLRPFSVNWLKYTVGWFWLTAQSAALADFQANIGNSIKVYPFLTQVNFLSSAKAITYLEVGRSTNGVIYFEQADSWGGCFPKVHDGRVRIRVRVRDVFGKRHAAKFTIASVSLEEARKYNPAFGKTLAELRGEPLPYDKSI</sequence>
<keyword evidence="1" id="KW-1133">Transmembrane helix</keyword>
<dbReference type="AlphaFoldDB" id="A0A1W6SLH9"/>
<organism evidence="2 3">
    <name type="scientific">Nitrosospira lacus</name>
    <dbReference type="NCBI Taxonomy" id="1288494"/>
    <lineage>
        <taxon>Bacteria</taxon>
        <taxon>Pseudomonadati</taxon>
        <taxon>Pseudomonadota</taxon>
        <taxon>Betaproteobacteria</taxon>
        <taxon>Nitrosomonadales</taxon>
        <taxon>Nitrosomonadaceae</taxon>
        <taxon>Nitrosospira</taxon>
    </lineage>
</organism>
<reference evidence="2 3" key="1">
    <citation type="journal article" date="2015" name="Int. J. Syst. Evol. Microbiol.">
        <title>Nitrosospira lacus sp. nov., a psychrotolerant, ammonia-oxidizing bacterium from sandy lake sediment.</title>
        <authorList>
            <person name="Urakawa H."/>
            <person name="Garcia J.C."/>
            <person name="Nielsen J.L."/>
            <person name="Le V.Q."/>
            <person name="Kozlowski J.A."/>
            <person name="Stein L.Y."/>
            <person name="Lim C.K."/>
            <person name="Pommerening-Roser A."/>
            <person name="Martens-Habbena W."/>
            <person name="Stahl D.A."/>
            <person name="Klotz M.G."/>
        </authorList>
    </citation>
    <scope>NUCLEOTIDE SEQUENCE [LARGE SCALE GENOMIC DNA]</scope>
    <source>
        <strain evidence="2 3">APG3</strain>
    </source>
</reference>
<evidence type="ECO:0000256" key="1">
    <source>
        <dbReference type="SAM" id="Phobius"/>
    </source>
</evidence>
<keyword evidence="1" id="KW-0472">Membrane</keyword>
<evidence type="ECO:0000313" key="3">
    <source>
        <dbReference type="Proteomes" id="UP000012179"/>
    </source>
</evidence>
<dbReference type="KEGG" id="nlc:EBAPG3_002015"/>
<feature type="transmembrane region" description="Helical" evidence="1">
    <location>
        <begin position="20"/>
        <end position="44"/>
    </location>
</feature>
<name>A0A1W6SLH9_9PROT</name>
<dbReference type="RefSeq" id="WP_051048927.1">
    <property type="nucleotide sequence ID" value="NZ_CP021106.3"/>
</dbReference>
<gene>
    <name evidence="2" type="ORF">EBAPG3_002015</name>
</gene>
<evidence type="ECO:0000313" key="2">
    <source>
        <dbReference type="EMBL" id="ARO86650.1"/>
    </source>
</evidence>
<dbReference type="Proteomes" id="UP000012179">
    <property type="component" value="Chromosome"/>
</dbReference>
<keyword evidence="1" id="KW-0812">Transmembrane</keyword>
<keyword evidence="3" id="KW-1185">Reference proteome</keyword>
<dbReference type="EMBL" id="CP021106">
    <property type="protein sequence ID" value="ARO86650.1"/>
    <property type="molecule type" value="Genomic_DNA"/>
</dbReference>
<dbReference type="OrthoDB" id="8478727at2"/>